<comment type="cofactor">
    <cofactor evidence="2">
        <name>Mg(2+)</name>
        <dbReference type="ChEBI" id="CHEBI:18420"/>
    </cofactor>
    <text evidence="2">Binds 1 Mg(2+) ion.</text>
</comment>
<feature type="binding site" evidence="2">
    <location>
        <position position="248"/>
    </location>
    <ligand>
        <name>Mg(2+)</name>
        <dbReference type="ChEBI" id="CHEBI:18420"/>
    </ligand>
</feature>
<dbReference type="SMART" id="SM00098">
    <property type="entry name" value="alkPPc"/>
    <property type="match status" value="1"/>
</dbReference>
<dbReference type="GO" id="GO:0046872">
    <property type="term" value="F:metal ion binding"/>
    <property type="evidence" value="ECO:0007669"/>
    <property type="project" value="UniProtKB-KW"/>
</dbReference>
<evidence type="ECO:0000256" key="2">
    <source>
        <dbReference type="PIRSR" id="PIRSR601952-2"/>
    </source>
</evidence>
<dbReference type="eggNOG" id="COG1785">
    <property type="taxonomic scope" value="Bacteria"/>
</dbReference>
<dbReference type="GO" id="GO:0004035">
    <property type="term" value="F:alkaline phosphatase activity"/>
    <property type="evidence" value="ECO:0007669"/>
    <property type="project" value="TreeGrafter"/>
</dbReference>
<organism evidence="5 6">
    <name type="scientific">Sutterella wadsworthensis HGA0223</name>
    <dbReference type="NCBI Taxonomy" id="1203554"/>
    <lineage>
        <taxon>Bacteria</taxon>
        <taxon>Pseudomonadati</taxon>
        <taxon>Pseudomonadota</taxon>
        <taxon>Betaproteobacteria</taxon>
        <taxon>Burkholderiales</taxon>
        <taxon>Sutterellaceae</taxon>
        <taxon>Sutterella</taxon>
    </lineage>
</organism>
<dbReference type="RefSeq" id="WP_005431001.1">
    <property type="nucleotide sequence ID" value="NZ_KE150480.1"/>
</dbReference>
<evidence type="ECO:0000313" key="5">
    <source>
        <dbReference type="EMBL" id="EPE02107.1"/>
    </source>
</evidence>
<evidence type="ECO:0000256" key="1">
    <source>
        <dbReference type="PIRSR" id="PIRSR601952-1"/>
    </source>
</evidence>
<dbReference type="Proteomes" id="UP000014400">
    <property type="component" value="Unassembled WGS sequence"/>
</dbReference>
<keyword evidence="2" id="KW-0479">Metal-binding</keyword>
<feature type="binding site" evidence="2">
    <location>
        <position position="435"/>
    </location>
    <ligand>
        <name>Zn(2+)</name>
        <dbReference type="ChEBI" id="CHEBI:29105"/>
        <label>2</label>
    </ligand>
</feature>
<dbReference type="GeneID" id="64062098"/>
<feature type="binding site" evidence="2">
    <location>
        <position position="393"/>
    </location>
    <ligand>
        <name>Zn(2+)</name>
        <dbReference type="ChEBI" id="CHEBI:29105"/>
        <label>2</label>
    </ligand>
</feature>
<feature type="binding site" evidence="2">
    <location>
        <position position="140"/>
    </location>
    <ligand>
        <name>Zn(2+)</name>
        <dbReference type="ChEBI" id="CHEBI:29105"/>
        <label>2</label>
    </ligand>
</feature>
<dbReference type="InterPro" id="IPR001952">
    <property type="entry name" value="Alkaline_phosphatase"/>
</dbReference>
<dbReference type="SUPFAM" id="SSF53649">
    <property type="entry name" value="Alkaline phosphatase-like"/>
    <property type="match status" value="1"/>
</dbReference>
<evidence type="ECO:0000256" key="4">
    <source>
        <dbReference type="SAM" id="SignalP"/>
    </source>
</evidence>
<reference evidence="5 6" key="1">
    <citation type="submission" date="2013-04" db="EMBL/GenBank/DDBJ databases">
        <title>The Genome Sequence of Sutterella wadsworthensis HGA0223.</title>
        <authorList>
            <consortium name="The Broad Institute Genomics Platform"/>
            <person name="Earl A."/>
            <person name="Ward D."/>
            <person name="Feldgarden M."/>
            <person name="Gevers D."/>
            <person name="Schmidt T.M."/>
            <person name="Dover J."/>
            <person name="Dai D."/>
            <person name="Walker B."/>
            <person name="Young S."/>
            <person name="Zeng Q."/>
            <person name="Gargeya S."/>
            <person name="Fitzgerald M."/>
            <person name="Haas B."/>
            <person name="Abouelleil A."/>
            <person name="Allen A.W."/>
            <person name="Alvarado L."/>
            <person name="Arachchi H.M."/>
            <person name="Berlin A.M."/>
            <person name="Chapman S.B."/>
            <person name="Gainer-Dewar J."/>
            <person name="Goldberg J."/>
            <person name="Griggs A."/>
            <person name="Gujja S."/>
            <person name="Hansen M."/>
            <person name="Howarth C."/>
            <person name="Imamovic A."/>
            <person name="Ireland A."/>
            <person name="Larimer J."/>
            <person name="McCowan C."/>
            <person name="Murphy C."/>
            <person name="Pearson M."/>
            <person name="Poon T.W."/>
            <person name="Priest M."/>
            <person name="Roberts A."/>
            <person name="Saif S."/>
            <person name="Shea T."/>
            <person name="Sisk P."/>
            <person name="Sykes S."/>
            <person name="Wortman J."/>
            <person name="Nusbaum C."/>
            <person name="Birren B."/>
        </authorList>
    </citation>
    <scope>NUCLEOTIDE SEQUENCE [LARGE SCALE GENOMIC DNA]</scope>
    <source>
        <strain evidence="5 6">HGA0223</strain>
    </source>
</reference>
<comment type="cofactor">
    <cofactor evidence="2">
        <name>Zn(2+)</name>
        <dbReference type="ChEBI" id="CHEBI:29105"/>
    </cofactor>
    <text evidence="2">Binds 2 Zn(2+) ions.</text>
</comment>
<evidence type="ECO:0000313" key="6">
    <source>
        <dbReference type="Proteomes" id="UP000014400"/>
    </source>
</evidence>
<evidence type="ECO:0008006" key="7">
    <source>
        <dbReference type="Google" id="ProtNLM"/>
    </source>
</evidence>
<dbReference type="EMBL" id="ATCF01000002">
    <property type="protein sequence ID" value="EPE02107.1"/>
    <property type="molecule type" value="Genomic_DNA"/>
</dbReference>
<dbReference type="STRING" id="1203554.HMPREF1476_00041"/>
<feature type="binding site" evidence="2">
    <location>
        <position position="388"/>
    </location>
    <ligand>
        <name>Mg(2+)</name>
        <dbReference type="ChEBI" id="CHEBI:18420"/>
    </ligand>
</feature>
<dbReference type="PRINTS" id="PR00113">
    <property type="entry name" value="ALKPHPHTASE"/>
</dbReference>
<dbReference type="PANTHER" id="PTHR11596:SF72">
    <property type="entry name" value="ALKALINE PHOSPHATASE"/>
    <property type="match status" value="1"/>
</dbReference>
<proteinExistence type="inferred from homology"/>
<accession>S3BP09</accession>
<dbReference type="InterPro" id="IPR017850">
    <property type="entry name" value="Alkaline_phosphatase_core_sf"/>
</dbReference>
<feature type="binding site" evidence="2">
    <location>
        <position position="436"/>
    </location>
    <ligand>
        <name>Zn(2+)</name>
        <dbReference type="ChEBI" id="CHEBI:29105"/>
        <label>2</label>
    </ligand>
</feature>
<gene>
    <name evidence="5" type="ORF">HMPREF1476_00041</name>
</gene>
<evidence type="ECO:0000256" key="3">
    <source>
        <dbReference type="RuleBase" id="RU003946"/>
    </source>
</evidence>
<keyword evidence="2" id="KW-0460">Magnesium</keyword>
<feature type="binding site" evidence="2">
    <location>
        <position position="549"/>
    </location>
    <ligand>
        <name>Zn(2+)</name>
        <dbReference type="ChEBI" id="CHEBI:29105"/>
        <label>2</label>
    </ligand>
</feature>
<protein>
    <recommendedName>
        <fullName evidence="7">Alkaline phosphatase</fullName>
    </recommendedName>
</protein>
<dbReference type="PANTHER" id="PTHR11596">
    <property type="entry name" value="ALKALINE PHOSPHATASE"/>
    <property type="match status" value="1"/>
</dbReference>
<dbReference type="Gene3D" id="3.40.720.10">
    <property type="entry name" value="Alkaline Phosphatase, subunit A"/>
    <property type="match status" value="1"/>
</dbReference>
<dbReference type="HOGENOM" id="CLU_008539_3_0_4"/>
<feature type="binding site" evidence="2">
    <location>
        <position position="140"/>
    </location>
    <ligand>
        <name>Mg(2+)</name>
        <dbReference type="ChEBI" id="CHEBI:18420"/>
    </ligand>
</feature>
<keyword evidence="4" id="KW-0732">Signal</keyword>
<feature type="active site" description="Phosphoserine intermediate" evidence="1">
    <location>
        <position position="189"/>
    </location>
</feature>
<dbReference type="Pfam" id="PF00245">
    <property type="entry name" value="Alk_phosphatase"/>
    <property type="match status" value="1"/>
</dbReference>
<comment type="similarity">
    <text evidence="3">Belongs to the alkaline phosphatase family.</text>
</comment>
<feature type="chain" id="PRO_5004506418" description="Alkaline phosphatase" evidence="4">
    <location>
        <begin position="30"/>
        <end position="587"/>
    </location>
</feature>
<feature type="signal peptide" evidence="4">
    <location>
        <begin position="1"/>
        <end position="29"/>
    </location>
</feature>
<feature type="binding site" evidence="2">
    <location>
        <position position="397"/>
    </location>
    <ligand>
        <name>Zn(2+)</name>
        <dbReference type="ChEBI" id="CHEBI:29105"/>
        <label>2</label>
    </ligand>
</feature>
<sequence>MQKFILSTASAALAAVGVLSALAAAPVSAAQIYPVDQARFMTNAKFDFKIELDKKADRKNVVVEINGADYKKVLKGSEIWVPEEIDSEGSALIMRDVEIKKPGKYTVVVKSPEGEMRADWDLYSTPKKAAAKNVIILLADGLSVGHRTAARILSKGVKNGMYQAPLAMDNMPHMALLGTSSVDTIAADSANTASAYMTGHKSSVNALGVYADRTKASQDDPRQETIAELLRRKTGKAIGVVSDAEIEDATPASVVAHTRRRSDKADIVGMFYEVRPEVILGGGSAYFLPQGTPGSKRKDSTNYLELFQKDGYKFVSDRTELLAAVDGKAPQKLLGLFHTGNMDGWIDRHQWKGNTVKKFPNQPDLTDAFDAAVKVLGQNKEGFFLMLEAGLVDKFSHPLDWTRSVGDTIAFDKVVERAQKYVDEHPDTLLIVTGDHTHSISVAGTVDDNKPGKDMREKVGVYADAGYPNYVDADKDGFPDDFAPSKRLAVFFGAHPDYYETYRAYPDKTFNPAVKNEKGEYVADETYKSVEGGHFVEGNLPRNESQGVHTVDDLVVTARGPKSEEIKGFMNSTEIFRVMAEALALGH</sequence>
<comment type="caution">
    <text evidence="5">The sequence shown here is derived from an EMBL/GenBank/DDBJ whole genome shotgun (WGS) entry which is preliminary data.</text>
</comment>
<dbReference type="AlphaFoldDB" id="S3BP09"/>
<feature type="binding site" evidence="2">
    <location>
        <position position="250"/>
    </location>
    <ligand>
        <name>Mg(2+)</name>
        <dbReference type="ChEBI" id="CHEBI:18420"/>
    </ligand>
</feature>
<dbReference type="PATRIC" id="fig|1203554.3.peg.29"/>
<dbReference type="CDD" id="cd16012">
    <property type="entry name" value="ALP"/>
    <property type="match status" value="1"/>
</dbReference>
<name>S3BP09_9BURK</name>
<keyword evidence="6" id="KW-1185">Reference proteome</keyword>
<keyword evidence="2" id="KW-0862">Zinc</keyword>